<reference evidence="2" key="1">
    <citation type="journal article" date="2019" name="Int. J. Infect. Dis.">
        <title>Characterization of a community-acquired methicillin-resistant sequence type 338 Staphylococcus aureus strain containing a staphylococcal cassette chromosome mec type VT.</title>
        <authorList>
            <person name="Chen Y."/>
            <person name="Hong J."/>
            <person name="Chen Y."/>
            <person name="Wang H."/>
            <person name="Yu Y."/>
            <person name="Qu T."/>
        </authorList>
    </citation>
    <scope>NUCLEOTIDE SEQUENCE</scope>
    <source>
        <strain evidence="2">LQ41</strain>
    </source>
</reference>
<keyword evidence="1" id="KW-1133">Transmembrane helix</keyword>
<feature type="transmembrane region" description="Helical" evidence="1">
    <location>
        <begin position="6"/>
        <end position="22"/>
    </location>
</feature>
<keyword evidence="1" id="KW-0812">Transmembrane</keyword>
<dbReference type="AlphaFoldDB" id="A0A6A9GV41"/>
<evidence type="ECO:0000313" key="2">
    <source>
        <dbReference type="EMBL" id="MUG83475.1"/>
    </source>
</evidence>
<sequence>MNESSFLHLIFIILTQFLIFTTKTKNCFEQMNLIVIILYFKFSYQNYKTIKSKDKVSVIYY</sequence>
<name>A0A6A9GV41_STAAU</name>
<evidence type="ECO:0000256" key="1">
    <source>
        <dbReference type="SAM" id="Phobius"/>
    </source>
</evidence>
<gene>
    <name evidence="2" type="ORF">GAY51_07460</name>
</gene>
<proteinExistence type="predicted"/>
<keyword evidence="1" id="KW-0472">Membrane</keyword>
<dbReference type="EMBL" id="WFIJ01000010">
    <property type="protein sequence ID" value="MUG83475.1"/>
    <property type="molecule type" value="Genomic_DNA"/>
</dbReference>
<organism evidence="2">
    <name type="scientific">Staphylococcus aureus</name>
    <dbReference type="NCBI Taxonomy" id="1280"/>
    <lineage>
        <taxon>Bacteria</taxon>
        <taxon>Bacillati</taxon>
        <taxon>Bacillota</taxon>
        <taxon>Bacilli</taxon>
        <taxon>Bacillales</taxon>
        <taxon>Staphylococcaceae</taxon>
        <taxon>Staphylococcus</taxon>
    </lineage>
</organism>
<accession>A0A6A9GV41</accession>
<protein>
    <submittedName>
        <fullName evidence="2">Uncharacterized protein</fullName>
    </submittedName>
</protein>
<comment type="caution">
    <text evidence="2">The sequence shown here is derived from an EMBL/GenBank/DDBJ whole genome shotgun (WGS) entry which is preliminary data.</text>
</comment>